<protein>
    <recommendedName>
        <fullName evidence="3">Methyltransferase type 11 domain-containing protein</fullName>
    </recommendedName>
</protein>
<feature type="non-terminal residue" evidence="2">
    <location>
        <position position="1"/>
    </location>
</feature>
<organism evidence="2">
    <name type="scientific">marine metagenome</name>
    <dbReference type="NCBI Taxonomy" id="408172"/>
    <lineage>
        <taxon>unclassified sequences</taxon>
        <taxon>metagenomes</taxon>
        <taxon>ecological metagenomes</taxon>
    </lineage>
</organism>
<dbReference type="Gene3D" id="3.40.50.150">
    <property type="entry name" value="Vaccinia Virus protein VP39"/>
    <property type="match status" value="1"/>
</dbReference>
<dbReference type="PANTHER" id="PTHR43861:SF6">
    <property type="entry name" value="METHYLTRANSFERASE TYPE 11"/>
    <property type="match status" value="1"/>
</dbReference>
<keyword evidence="1" id="KW-1133">Transmembrane helix</keyword>
<accession>A0A381Q5A1</accession>
<dbReference type="Pfam" id="PF13489">
    <property type="entry name" value="Methyltransf_23"/>
    <property type="match status" value="1"/>
</dbReference>
<gene>
    <name evidence="2" type="ORF">METZ01_LOCUS27355</name>
</gene>
<name>A0A381Q5A1_9ZZZZ</name>
<reference evidence="2" key="1">
    <citation type="submission" date="2018-05" db="EMBL/GenBank/DDBJ databases">
        <authorList>
            <person name="Lanie J.A."/>
            <person name="Ng W.-L."/>
            <person name="Kazmierczak K.M."/>
            <person name="Andrzejewski T.M."/>
            <person name="Davidsen T.M."/>
            <person name="Wayne K.J."/>
            <person name="Tettelin H."/>
            <person name="Glass J.I."/>
            <person name="Rusch D."/>
            <person name="Podicherti R."/>
            <person name="Tsui H.-C.T."/>
            <person name="Winkler M.E."/>
        </authorList>
    </citation>
    <scope>NUCLEOTIDE SEQUENCE</scope>
</reference>
<dbReference type="InterPro" id="IPR029063">
    <property type="entry name" value="SAM-dependent_MTases_sf"/>
</dbReference>
<keyword evidence="1" id="KW-0472">Membrane</keyword>
<feature type="transmembrane region" description="Helical" evidence="1">
    <location>
        <begin position="246"/>
        <end position="265"/>
    </location>
</feature>
<dbReference type="PANTHER" id="PTHR43861">
    <property type="entry name" value="TRANS-ACONITATE 2-METHYLTRANSFERASE-RELATED"/>
    <property type="match status" value="1"/>
</dbReference>
<evidence type="ECO:0008006" key="3">
    <source>
        <dbReference type="Google" id="ProtNLM"/>
    </source>
</evidence>
<keyword evidence="1" id="KW-0812">Transmembrane</keyword>
<dbReference type="SUPFAM" id="SSF53335">
    <property type="entry name" value="S-adenosyl-L-methionine-dependent methyltransferases"/>
    <property type="match status" value="1"/>
</dbReference>
<dbReference type="CDD" id="cd02440">
    <property type="entry name" value="AdoMet_MTases"/>
    <property type="match status" value="1"/>
</dbReference>
<proteinExistence type="predicted"/>
<dbReference type="EMBL" id="UINC01001213">
    <property type="protein sequence ID" value="SUZ74501.1"/>
    <property type="molecule type" value="Genomic_DNA"/>
</dbReference>
<dbReference type="AlphaFoldDB" id="A0A381Q5A1"/>
<sequence length="280" mass="32433">VKQKYKKDILVFKAKDYIKNNEEFSIYKDSSSGILWTDVPDQPSSKSYYDPLKYTPHTESNSFFQRSYKIAQKIMFYYKRLLLGSEIKNSKRALDFGSGDGAFHRFMSSSAFKIDALDPFFKASHIEQKNFYTKIEQVPDNQYDTVFMWHSLEHVQDLVNTINEVYKKLTSNGTLVVAVPNHKSFDASYYKENWAALDVPRHLWHFSTNSIKKIMFQSGFKAKRSFPLLFDAHYISYLSAKNTKSYFPVLSGIFLGTLSNFIGLFSGEFSSSAYVFKKTS</sequence>
<evidence type="ECO:0000313" key="2">
    <source>
        <dbReference type="EMBL" id="SUZ74501.1"/>
    </source>
</evidence>
<evidence type="ECO:0000256" key="1">
    <source>
        <dbReference type="SAM" id="Phobius"/>
    </source>
</evidence>